<dbReference type="Proteomes" id="UP000198847">
    <property type="component" value="Unassembled WGS sequence"/>
</dbReference>
<sequence length="383" mass="41668">MLAVHYGAGNIGRGFIGQLLHQAGYEICFVDVNQELVEEINNRKEYTVVLAAEEKTAFTVTSVRAVNGKDEDAVAREIAKADLVTTAIGPNILKFIAPVIAKGISLRLQQGGAPLNVIACENMIGGSSALRSFVYAALSDADKEQADKVIGFPDAAVDRIVPLQKNDDKLLVTVEPFYEWVVNQSQIVGAVPAIDGVTYVDDLKPFIERKLFTVNTGHATVAYLGYLQGLPSIDQAMKNPDIVATTQKVLHETGAVLVAKYGFDREKHEAYINKILKRFTNPYISDEVTRVGRSPVRKLSPADRLVSPATQAAAYEIEPIGLATVIAAALLFDYQEDPEAVEVQSFIRDKGIEKAIEHYTGVAAGTALFSSILAQYNQLKTTR</sequence>
<evidence type="ECO:0000256" key="1">
    <source>
        <dbReference type="ARBA" id="ARBA00006541"/>
    </source>
</evidence>
<evidence type="ECO:0000259" key="8">
    <source>
        <dbReference type="Pfam" id="PF01232"/>
    </source>
</evidence>
<keyword evidence="11" id="KW-1185">Reference proteome</keyword>
<dbReference type="InterPro" id="IPR008927">
    <property type="entry name" value="6-PGluconate_DH-like_C_sf"/>
</dbReference>
<dbReference type="Gene3D" id="1.10.1040.10">
    <property type="entry name" value="N-(1-d-carboxylethyl)-l-norvaline Dehydrogenase, domain 2"/>
    <property type="match status" value="1"/>
</dbReference>
<dbReference type="SUPFAM" id="SSF51735">
    <property type="entry name" value="NAD(P)-binding Rossmann-fold domains"/>
    <property type="match status" value="1"/>
</dbReference>
<dbReference type="NCBIfam" id="NF002652">
    <property type="entry name" value="PRK02318.2-5"/>
    <property type="match status" value="1"/>
</dbReference>
<evidence type="ECO:0000313" key="11">
    <source>
        <dbReference type="Proteomes" id="UP000198847"/>
    </source>
</evidence>
<reference evidence="10 11" key="1">
    <citation type="submission" date="2016-10" db="EMBL/GenBank/DDBJ databases">
        <authorList>
            <person name="de Groot N.N."/>
        </authorList>
    </citation>
    <scope>NUCLEOTIDE SEQUENCE [LARGE SCALE GENOMIC DNA]</scope>
    <source>
        <strain evidence="10 11">DSM 13305</strain>
    </source>
</reference>
<dbReference type="InterPro" id="IPR000669">
    <property type="entry name" value="Mannitol_DH"/>
</dbReference>
<dbReference type="STRING" id="112903.SAMN04490178_107115"/>
<dbReference type="PANTHER" id="PTHR30524:SF0">
    <property type="entry name" value="ALTRONATE OXIDOREDUCTASE-RELATED"/>
    <property type="match status" value="1"/>
</dbReference>
<comment type="catalytic activity">
    <reaction evidence="6 7">
        <text>D-mannitol 1-phosphate + NAD(+) = beta-D-fructose 6-phosphate + NADH + H(+)</text>
        <dbReference type="Rhea" id="RHEA:19661"/>
        <dbReference type="ChEBI" id="CHEBI:15378"/>
        <dbReference type="ChEBI" id="CHEBI:57540"/>
        <dbReference type="ChEBI" id="CHEBI:57634"/>
        <dbReference type="ChEBI" id="CHEBI:57945"/>
        <dbReference type="ChEBI" id="CHEBI:61381"/>
        <dbReference type="EC" id="1.1.1.17"/>
    </reaction>
</comment>
<dbReference type="PANTHER" id="PTHR30524">
    <property type="entry name" value="MANNITOL-1-PHOSPHATE 5-DEHYDROGENASE"/>
    <property type="match status" value="1"/>
</dbReference>
<dbReference type="HAMAP" id="MF_00196">
    <property type="entry name" value="Mannitol_dehydrog"/>
    <property type="match status" value="1"/>
</dbReference>
<evidence type="ECO:0000256" key="6">
    <source>
        <dbReference type="ARBA" id="ARBA00048615"/>
    </source>
</evidence>
<keyword evidence="4 7" id="KW-0560">Oxidoreductase</keyword>
<dbReference type="Pfam" id="PF01232">
    <property type="entry name" value="Mannitol_dh"/>
    <property type="match status" value="1"/>
</dbReference>
<evidence type="ECO:0000256" key="2">
    <source>
        <dbReference type="ARBA" id="ARBA00012939"/>
    </source>
</evidence>
<proteinExistence type="inferred from homology"/>
<dbReference type="PROSITE" id="PS00974">
    <property type="entry name" value="MANNITOL_DHGENASE"/>
    <property type="match status" value="1"/>
</dbReference>
<name>A0A1H8TUG5_9FIRM</name>
<dbReference type="InterPro" id="IPR013328">
    <property type="entry name" value="6PGD_dom2"/>
</dbReference>
<evidence type="ECO:0000256" key="5">
    <source>
        <dbReference type="ARBA" id="ARBA00023027"/>
    </source>
</evidence>
<dbReference type="InterPro" id="IPR036291">
    <property type="entry name" value="NAD(P)-bd_dom_sf"/>
</dbReference>
<evidence type="ECO:0000259" key="9">
    <source>
        <dbReference type="Pfam" id="PF08125"/>
    </source>
</evidence>
<comment type="caution">
    <text evidence="7">Lacks conserved residue(s) required for the propagation of feature annotation.</text>
</comment>
<dbReference type="EC" id="1.1.1.17" evidence="2 7"/>
<dbReference type="InterPro" id="IPR023028">
    <property type="entry name" value="Mannitol_1_phos_5_DH"/>
</dbReference>
<evidence type="ECO:0000256" key="7">
    <source>
        <dbReference type="HAMAP-Rule" id="MF_00196"/>
    </source>
</evidence>
<dbReference type="InterPro" id="IPR023027">
    <property type="entry name" value="Mannitol_DH_CS"/>
</dbReference>
<feature type="domain" description="Mannitol dehydrogenase C-terminal" evidence="9">
    <location>
        <begin position="202"/>
        <end position="379"/>
    </location>
</feature>
<dbReference type="NCBIfam" id="NF002649">
    <property type="entry name" value="PRK02318.2-1"/>
    <property type="match status" value="1"/>
</dbReference>
<dbReference type="InterPro" id="IPR013131">
    <property type="entry name" value="Mannitol_DH_N"/>
</dbReference>
<dbReference type="AlphaFoldDB" id="A0A1H8TUG5"/>
<evidence type="ECO:0000313" key="10">
    <source>
        <dbReference type="EMBL" id="SEO94629.1"/>
    </source>
</evidence>
<protein>
    <recommendedName>
        <fullName evidence="3 7">Mannitol-1-phosphate 5-dehydrogenase</fullName>
        <ecNumber evidence="2 7">1.1.1.17</ecNumber>
    </recommendedName>
</protein>
<dbReference type="OrthoDB" id="271711at2"/>
<dbReference type="GO" id="GO:0008926">
    <property type="term" value="F:mannitol-1-phosphate 5-dehydrogenase activity"/>
    <property type="evidence" value="ECO:0007669"/>
    <property type="project" value="UniProtKB-UniRule"/>
</dbReference>
<dbReference type="NCBIfam" id="NF002646">
    <property type="entry name" value="PRK02318.1-2"/>
    <property type="match status" value="1"/>
</dbReference>
<evidence type="ECO:0000256" key="3">
    <source>
        <dbReference type="ARBA" id="ARBA00016219"/>
    </source>
</evidence>
<dbReference type="Pfam" id="PF08125">
    <property type="entry name" value="Mannitol_dh_C"/>
    <property type="match status" value="1"/>
</dbReference>
<dbReference type="InterPro" id="IPR013118">
    <property type="entry name" value="Mannitol_DH_C"/>
</dbReference>
<keyword evidence="5 7" id="KW-0520">NAD</keyword>
<dbReference type="SUPFAM" id="SSF48179">
    <property type="entry name" value="6-phosphogluconate dehydrogenase C-terminal domain-like"/>
    <property type="match status" value="1"/>
</dbReference>
<dbReference type="EMBL" id="FODY01000007">
    <property type="protein sequence ID" value="SEO94629.1"/>
    <property type="molecule type" value="Genomic_DNA"/>
</dbReference>
<accession>A0A1H8TUG5</accession>
<dbReference type="RefSeq" id="WP_091745545.1">
    <property type="nucleotide sequence ID" value="NZ_FODY01000007.1"/>
</dbReference>
<dbReference type="GO" id="GO:0019592">
    <property type="term" value="P:mannitol catabolic process"/>
    <property type="evidence" value="ECO:0007669"/>
    <property type="project" value="TreeGrafter"/>
</dbReference>
<dbReference type="Gene3D" id="3.40.50.720">
    <property type="entry name" value="NAD(P)-binding Rossmann-like Domain"/>
    <property type="match status" value="1"/>
</dbReference>
<gene>
    <name evidence="7" type="primary">mtlD</name>
    <name evidence="10" type="ORF">SAMN04490178_107115</name>
</gene>
<comment type="similarity">
    <text evidence="1 7">Belongs to the mannitol dehydrogenase family.</text>
</comment>
<feature type="domain" description="Mannitol dehydrogenase N-terminal" evidence="8">
    <location>
        <begin position="2"/>
        <end position="195"/>
    </location>
</feature>
<organism evidence="10 11">
    <name type="scientific">Propionispora vibrioides</name>
    <dbReference type="NCBI Taxonomy" id="112903"/>
    <lineage>
        <taxon>Bacteria</taxon>
        <taxon>Bacillati</taxon>
        <taxon>Bacillota</taxon>
        <taxon>Negativicutes</taxon>
        <taxon>Selenomonadales</taxon>
        <taxon>Sporomusaceae</taxon>
        <taxon>Propionispora</taxon>
    </lineage>
</organism>
<dbReference type="GO" id="GO:0005829">
    <property type="term" value="C:cytosol"/>
    <property type="evidence" value="ECO:0007669"/>
    <property type="project" value="TreeGrafter"/>
</dbReference>
<dbReference type="NCBIfam" id="NF002647">
    <property type="entry name" value="PRK02318.1-3"/>
    <property type="match status" value="1"/>
</dbReference>
<evidence type="ECO:0000256" key="4">
    <source>
        <dbReference type="ARBA" id="ARBA00023002"/>
    </source>
</evidence>
<dbReference type="PRINTS" id="PR00084">
    <property type="entry name" value="MTLDHDRGNASE"/>
</dbReference>